<proteinExistence type="predicted"/>
<protein>
    <submittedName>
        <fullName evidence="2">Uncharacterized protein</fullName>
    </submittedName>
</protein>
<comment type="caution">
    <text evidence="2">The sequence shown here is derived from an EMBL/GenBank/DDBJ whole genome shotgun (WGS) entry which is preliminary data.</text>
</comment>
<feature type="transmembrane region" description="Helical" evidence="1">
    <location>
        <begin position="153"/>
        <end position="176"/>
    </location>
</feature>
<dbReference type="Proteomes" id="UP000033448">
    <property type="component" value="Unassembled WGS sequence"/>
</dbReference>
<keyword evidence="1" id="KW-1133">Transmembrane helix</keyword>
<reference evidence="2 3" key="1">
    <citation type="submission" date="2015-02" db="EMBL/GenBank/DDBJ databases">
        <title>Draft genome sequences of ten Microbacterium spp. with emphasis on heavy metal contaminated environments.</title>
        <authorList>
            <person name="Corretto E."/>
        </authorList>
    </citation>
    <scope>NUCLEOTIDE SEQUENCE [LARGE SCALE GENOMIC DNA]</scope>
    <source>
        <strain evidence="2 3">DSM 23848</strain>
    </source>
</reference>
<accession>A0A0F0L6N4</accession>
<dbReference type="AlphaFoldDB" id="A0A0F0L6N4"/>
<evidence type="ECO:0000256" key="1">
    <source>
        <dbReference type="SAM" id="Phobius"/>
    </source>
</evidence>
<evidence type="ECO:0000313" key="2">
    <source>
        <dbReference type="EMBL" id="KJL27186.1"/>
    </source>
</evidence>
<evidence type="ECO:0000313" key="3">
    <source>
        <dbReference type="Proteomes" id="UP000033448"/>
    </source>
</evidence>
<organism evidence="2 3">
    <name type="scientific">Microbacterium azadirachtae</name>
    <dbReference type="NCBI Taxonomy" id="582680"/>
    <lineage>
        <taxon>Bacteria</taxon>
        <taxon>Bacillati</taxon>
        <taxon>Actinomycetota</taxon>
        <taxon>Actinomycetes</taxon>
        <taxon>Micrococcales</taxon>
        <taxon>Microbacteriaceae</taxon>
        <taxon>Microbacterium</taxon>
    </lineage>
</organism>
<gene>
    <name evidence="2" type="ORF">RL72_00654</name>
</gene>
<feature type="transmembrane region" description="Helical" evidence="1">
    <location>
        <begin position="89"/>
        <end position="110"/>
    </location>
</feature>
<dbReference type="EMBL" id="JYIT01000057">
    <property type="protein sequence ID" value="KJL27186.1"/>
    <property type="molecule type" value="Genomic_DNA"/>
</dbReference>
<feature type="transmembrane region" description="Helical" evidence="1">
    <location>
        <begin position="28"/>
        <end position="46"/>
    </location>
</feature>
<keyword evidence="1" id="KW-0472">Membrane</keyword>
<sequence>MPLLWALLCGVLAVPGYAAGGDAFLPFLLTLAGGWLCGMSFVNATARMSPPRRGAIVHGLGAIAAGLLLAFLAAVVPDLLAPKPNPARAVVAVVQMAAAPAAGWIWLALIGRLTSALRLRATPAVLEGSEWEGAERGSGSVLRFAAVPLTMRALTLWILLVVVVVAGIGVALMIAFDAFVMAAGPRLVIVALGIVLGLPAYLLLSALLRRRTVACTVRFDVDRLQLERAGSTLSVRYADVERLVWRSDSEYARLEVRGEGVELSLIAGIARVPKGRTPALPPLSRRVRVLLEGAGLSPSPSRNGRVQRFVRDAG</sequence>
<feature type="transmembrane region" description="Helical" evidence="1">
    <location>
        <begin position="188"/>
        <end position="208"/>
    </location>
</feature>
<name>A0A0F0L6N4_9MICO</name>
<keyword evidence="1" id="KW-0812">Transmembrane</keyword>
<dbReference type="PATRIC" id="fig|582680.7.peg.676"/>
<feature type="transmembrane region" description="Helical" evidence="1">
    <location>
        <begin position="55"/>
        <end position="77"/>
    </location>
</feature>
<keyword evidence="3" id="KW-1185">Reference proteome</keyword>